<feature type="compositionally biased region" description="Low complexity" evidence="5">
    <location>
        <begin position="241"/>
        <end position="256"/>
    </location>
</feature>
<feature type="transmembrane region" description="Helical" evidence="6">
    <location>
        <begin position="416"/>
        <end position="439"/>
    </location>
</feature>
<organism evidence="10 11">
    <name type="scientific">Dekkera bruxellensis</name>
    <name type="common">Brettanomyces custersii</name>
    <dbReference type="NCBI Taxonomy" id="5007"/>
    <lineage>
        <taxon>Eukaryota</taxon>
        <taxon>Fungi</taxon>
        <taxon>Dikarya</taxon>
        <taxon>Ascomycota</taxon>
        <taxon>Saccharomycotina</taxon>
        <taxon>Pichiomycetes</taxon>
        <taxon>Pichiales</taxon>
        <taxon>Pichiaceae</taxon>
        <taxon>Brettanomyces</taxon>
    </lineage>
</organism>
<keyword evidence="7" id="KW-0732">Signal</keyword>
<feature type="domain" description="G protein-coupled receptor GPR1/2/3 C-terminal" evidence="9">
    <location>
        <begin position="372"/>
        <end position="444"/>
    </location>
</feature>
<evidence type="ECO:0000259" key="8">
    <source>
        <dbReference type="Pfam" id="PF11710"/>
    </source>
</evidence>
<evidence type="ECO:0000259" key="9">
    <source>
        <dbReference type="Pfam" id="PF11970"/>
    </source>
</evidence>
<feature type="compositionally biased region" description="Basic and acidic residues" evidence="5">
    <location>
        <begin position="289"/>
        <end position="303"/>
    </location>
</feature>
<feature type="transmembrane region" description="Helical" evidence="6">
    <location>
        <begin position="382"/>
        <end position="400"/>
    </location>
</feature>
<feature type="region of interest" description="Disordered" evidence="5">
    <location>
        <begin position="531"/>
        <end position="597"/>
    </location>
</feature>
<evidence type="ECO:0008006" key="12">
    <source>
        <dbReference type="Google" id="ProtNLM"/>
    </source>
</evidence>
<feature type="region of interest" description="Disordered" evidence="5">
    <location>
        <begin position="648"/>
        <end position="715"/>
    </location>
</feature>
<evidence type="ECO:0000256" key="4">
    <source>
        <dbReference type="ARBA" id="ARBA00023136"/>
    </source>
</evidence>
<dbReference type="SUPFAM" id="SSF81321">
    <property type="entry name" value="Family A G protein-coupled receptor-like"/>
    <property type="match status" value="1"/>
</dbReference>
<reference evidence="10" key="1">
    <citation type="submission" date="2020-10" db="EMBL/GenBank/DDBJ databases">
        <authorList>
            <person name="Palmer J.M."/>
        </authorList>
    </citation>
    <scope>NUCLEOTIDE SEQUENCE</scope>
    <source>
        <strain evidence="10">UCD 2041</strain>
    </source>
</reference>
<feature type="compositionally biased region" description="Acidic residues" evidence="5">
    <location>
        <begin position="304"/>
        <end position="313"/>
    </location>
</feature>
<feature type="compositionally biased region" description="Basic and acidic residues" evidence="5">
    <location>
        <begin position="673"/>
        <end position="686"/>
    </location>
</feature>
<sequence length="715" mass="81614">MLIIFDFIKALALLLYPAVAEATKESIMESIPFRNVLGWFTCFSIEGGDFIILCFAVHIALLVFFPNQKFKFYNHNRLTTSNPQEGGLYPFRIYLYMISIVFPSLISSVGYVSTQGYTSEVNWSFLTTVRPVWYFTWIFRYCIVIIILSMYVGTYVHVTHQYKVVSSKMNLEGGQKHTMLSTLLRDSVWYKLGKFVMMLVFPDVQISAKLHGRALNSKTDMANIRKLHARNDISFNEDPFSNSQGTSSTNNTYSGQEVERQEKEEREEMEEMGGRKERKKRQGRKKNAGRKEIDEGDGRKENQENQEGEENNEREENGQPEFPQLDHQSTNSDEATEVESTESEKVRRLQRDMGLDIQRMLHREAMDRFEVRRAQIMKQMKVIFVYPVSYLLLWMFPFIHQCYVLKHNGEVTSNTYVWYAMAAFFQAFNCTIDTLVFLYRERPWTLTVARVDPGMRFSYSLWRHWLSFLPGYHLDGQTRPGSAVSGCSGGSGSSRGSLPGHLSGVENSASGVAMADLRTRDLEKGLSGIEEEQEGIGRANGEEKEIIKGTEKGTEKGSTKGTKKGTEKGTEKGTKNETEKDINIWPENDPENTQTNWLPRVDLDDEDLSDFVRLDPLMGNAARTRRSADSTVDPNDSYVSLRDFLNSMAGPDELQGGQLPEPRRRSKISEGSLPDRSRRENRDRRSSKFSWRTFPFRGSLGGPVKKSTSTTATAP</sequence>
<feature type="compositionally biased region" description="Basic residues" evidence="5">
    <location>
        <begin position="276"/>
        <end position="288"/>
    </location>
</feature>
<evidence type="ECO:0000256" key="1">
    <source>
        <dbReference type="ARBA" id="ARBA00004141"/>
    </source>
</evidence>
<dbReference type="GO" id="GO:0004930">
    <property type="term" value="F:G protein-coupled receptor activity"/>
    <property type="evidence" value="ECO:0007669"/>
    <property type="project" value="TreeGrafter"/>
</dbReference>
<dbReference type="PANTHER" id="PTHR23112:SF37">
    <property type="entry name" value="G PROTEIN-COUPLED RECEPTOR GPR1"/>
    <property type="match status" value="1"/>
</dbReference>
<feature type="transmembrane region" description="Helical" evidence="6">
    <location>
        <begin position="93"/>
        <end position="112"/>
    </location>
</feature>
<comment type="subcellular location">
    <subcellularLocation>
        <location evidence="1">Membrane</location>
        <topology evidence="1">Multi-pass membrane protein</topology>
    </subcellularLocation>
</comment>
<dbReference type="AlphaFoldDB" id="A0A871R4W0"/>
<gene>
    <name evidence="10" type="ORF">BRETT_001298</name>
</gene>
<reference evidence="10" key="2">
    <citation type="journal article" name="BMC Genomics">
        <title>New genome assemblies reveal patterns of domestication and adaptation across Brettanomyces (Dekkera) species.</title>
        <authorList>
            <person name="Roach M.J."/>
            <person name="Borneman A.R."/>
        </authorList>
    </citation>
    <scope>NUCLEOTIDE SEQUENCE</scope>
    <source>
        <strain evidence="10">UCD 2041</strain>
    </source>
</reference>
<accession>A0A871R4W0</accession>
<keyword evidence="2 6" id="KW-0812">Transmembrane</keyword>
<proteinExistence type="predicted"/>
<evidence type="ECO:0000256" key="6">
    <source>
        <dbReference type="SAM" id="Phobius"/>
    </source>
</evidence>
<evidence type="ECO:0000313" key="10">
    <source>
        <dbReference type="EMBL" id="QOU21573.1"/>
    </source>
</evidence>
<evidence type="ECO:0000313" key="11">
    <source>
        <dbReference type="Proteomes" id="UP000663131"/>
    </source>
</evidence>
<feature type="compositionally biased region" description="Polar residues" evidence="5">
    <location>
        <begin position="706"/>
        <end position="715"/>
    </location>
</feature>
<feature type="signal peptide" evidence="7">
    <location>
        <begin position="1"/>
        <end position="22"/>
    </location>
</feature>
<feature type="compositionally biased region" description="Basic and acidic residues" evidence="5">
    <location>
        <begin position="540"/>
        <end position="582"/>
    </location>
</feature>
<dbReference type="GO" id="GO:0005886">
    <property type="term" value="C:plasma membrane"/>
    <property type="evidence" value="ECO:0007669"/>
    <property type="project" value="TreeGrafter"/>
</dbReference>
<dbReference type="GO" id="GO:0007189">
    <property type="term" value="P:adenylate cyclase-activating G protein-coupled receptor signaling pathway"/>
    <property type="evidence" value="ECO:0007669"/>
    <property type="project" value="TreeGrafter"/>
</dbReference>
<feature type="transmembrane region" description="Helical" evidence="6">
    <location>
        <begin position="36"/>
        <end position="65"/>
    </location>
</feature>
<dbReference type="OrthoDB" id="5368598at2759"/>
<evidence type="ECO:0000256" key="7">
    <source>
        <dbReference type="SAM" id="SignalP"/>
    </source>
</evidence>
<evidence type="ECO:0000256" key="3">
    <source>
        <dbReference type="ARBA" id="ARBA00022989"/>
    </source>
</evidence>
<feature type="transmembrane region" description="Helical" evidence="6">
    <location>
        <begin position="132"/>
        <end position="153"/>
    </location>
</feature>
<feature type="chain" id="PRO_5034335402" description="G protein-coupled receptor GPR1" evidence="7">
    <location>
        <begin position="23"/>
        <end position="715"/>
    </location>
</feature>
<dbReference type="InterPro" id="IPR022596">
    <property type="entry name" value="GPR1/2/3_C"/>
</dbReference>
<dbReference type="PANTHER" id="PTHR23112">
    <property type="entry name" value="G PROTEIN-COUPLED RECEPTOR 157-RELATED"/>
    <property type="match status" value="1"/>
</dbReference>
<protein>
    <recommendedName>
        <fullName evidence="12">G protein-coupled receptor GPR1</fullName>
    </recommendedName>
</protein>
<dbReference type="Pfam" id="PF11710">
    <property type="entry name" value="Git3"/>
    <property type="match status" value="1"/>
</dbReference>
<dbReference type="KEGG" id="bbrx:BRETT_001298"/>
<name>A0A871R4W0_DEKBR</name>
<keyword evidence="3 6" id="KW-1133">Transmembrane helix</keyword>
<keyword evidence="4 6" id="KW-0472">Membrane</keyword>
<dbReference type="RefSeq" id="XP_041138066.1">
    <property type="nucleotide sequence ID" value="XM_041279852.1"/>
</dbReference>
<dbReference type="InterPro" id="IPR023041">
    <property type="entry name" value="Glucose_rcpt_Git3-like_N"/>
</dbReference>
<feature type="domain" description="Glucose receptor Git3-like N-terminal" evidence="8">
    <location>
        <begin position="1"/>
        <end position="164"/>
    </location>
</feature>
<feature type="region of interest" description="Disordered" evidence="5">
    <location>
        <begin position="234"/>
        <end position="349"/>
    </location>
</feature>
<feature type="compositionally biased region" description="Basic and acidic residues" evidence="5">
    <location>
        <begin position="257"/>
        <end position="266"/>
    </location>
</feature>
<dbReference type="EMBL" id="CP063136">
    <property type="protein sequence ID" value="QOU21573.1"/>
    <property type="molecule type" value="Genomic_DNA"/>
</dbReference>
<dbReference type="Pfam" id="PF11970">
    <property type="entry name" value="GPR_Gpa2_C"/>
    <property type="match status" value="1"/>
</dbReference>
<dbReference type="GeneID" id="64573223"/>
<evidence type="ECO:0000256" key="5">
    <source>
        <dbReference type="SAM" id="MobiDB-lite"/>
    </source>
</evidence>
<dbReference type="Proteomes" id="UP000663131">
    <property type="component" value="Chromosome 8"/>
</dbReference>
<evidence type="ECO:0000256" key="2">
    <source>
        <dbReference type="ARBA" id="ARBA00022692"/>
    </source>
</evidence>